<dbReference type="RefSeq" id="XP_007675242.1">
    <property type="nucleotide sequence ID" value="XM_007677052.1"/>
</dbReference>
<evidence type="ECO:0000313" key="1">
    <source>
        <dbReference type="EMBL" id="EMC97342.1"/>
    </source>
</evidence>
<dbReference type="GeneID" id="19111948"/>
<protein>
    <submittedName>
        <fullName evidence="1">Uncharacterized protein</fullName>
    </submittedName>
</protein>
<dbReference type="AlphaFoldDB" id="M2LS93"/>
<dbReference type="Proteomes" id="UP000011761">
    <property type="component" value="Unassembled WGS sequence"/>
</dbReference>
<organism evidence="1 2">
    <name type="scientific">Baudoinia panamericana (strain UAMH 10762)</name>
    <name type="common">Angels' share fungus</name>
    <name type="synonym">Baudoinia compniacensis (strain UAMH 10762)</name>
    <dbReference type="NCBI Taxonomy" id="717646"/>
    <lineage>
        <taxon>Eukaryota</taxon>
        <taxon>Fungi</taxon>
        <taxon>Dikarya</taxon>
        <taxon>Ascomycota</taxon>
        <taxon>Pezizomycotina</taxon>
        <taxon>Dothideomycetes</taxon>
        <taxon>Dothideomycetidae</taxon>
        <taxon>Mycosphaerellales</taxon>
        <taxon>Teratosphaeriaceae</taxon>
        <taxon>Baudoinia</taxon>
    </lineage>
</organism>
<dbReference type="EMBL" id="KB445554">
    <property type="protein sequence ID" value="EMC97342.1"/>
    <property type="molecule type" value="Genomic_DNA"/>
</dbReference>
<sequence length="89" mass="9902">MQAVCQRGGNDVAYACRTGAPGNVPADCMLVVDWEYTQPWRLSDYSGAAYFAQAVCFKNSIPLLQNGQLPITYPYCIFNCQTGKQQMPR</sequence>
<reference evidence="1 2" key="1">
    <citation type="journal article" date="2012" name="PLoS Pathog.">
        <title>Diverse lifestyles and strategies of plant pathogenesis encoded in the genomes of eighteen Dothideomycetes fungi.</title>
        <authorList>
            <person name="Ohm R.A."/>
            <person name="Feau N."/>
            <person name="Henrissat B."/>
            <person name="Schoch C.L."/>
            <person name="Horwitz B.A."/>
            <person name="Barry K.W."/>
            <person name="Condon B.J."/>
            <person name="Copeland A.C."/>
            <person name="Dhillon B."/>
            <person name="Glaser F."/>
            <person name="Hesse C.N."/>
            <person name="Kosti I."/>
            <person name="LaButti K."/>
            <person name="Lindquist E.A."/>
            <person name="Lucas S."/>
            <person name="Salamov A.A."/>
            <person name="Bradshaw R.E."/>
            <person name="Ciuffetti L."/>
            <person name="Hamelin R.C."/>
            <person name="Kema G.H.J."/>
            <person name="Lawrence C."/>
            <person name="Scott J.A."/>
            <person name="Spatafora J.W."/>
            <person name="Turgeon B.G."/>
            <person name="de Wit P.J.G.M."/>
            <person name="Zhong S."/>
            <person name="Goodwin S.B."/>
            <person name="Grigoriev I.V."/>
        </authorList>
    </citation>
    <scope>NUCLEOTIDE SEQUENCE [LARGE SCALE GENOMIC DNA]</scope>
    <source>
        <strain evidence="1 2">UAMH 10762</strain>
    </source>
</reference>
<proteinExistence type="predicted"/>
<evidence type="ECO:0000313" key="2">
    <source>
        <dbReference type="Proteomes" id="UP000011761"/>
    </source>
</evidence>
<dbReference type="KEGG" id="bcom:BAUCODRAFT_33063"/>
<gene>
    <name evidence="1" type="ORF">BAUCODRAFT_33063</name>
</gene>
<dbReference type="HOGENOM" id="CLU_2454371_0_0_1"/>
<keyword evidence="2" id="KW-1185">Reference proteome</keyword>
<name>M2LS93_BAUPA</name>
<accession>M2LS93</accession>